<proteinExistence type="predicted"/>
<evidence type="ECO:0000313" key="1">
    <source>
        <dbReference type="EMBL" id="EON33777.1"/>
    </source>
</evidence>
<organism evidence="1 2">
    <name type="scientific">Gordonia terrae C-6</name>
    <dbReference type="NCBI Taxonomy" id="1316928"/>
    <lineage>
        <taxon>Bacteria</taxon>
        <taxon>Bacillati</taxon>
        <taxon>Actinomycetota</taxon>
        <taxon>Actinomycetes</taxon>
        <taxon>Mycobacteriales</taxon>
        <taxon>Gordoniaceae</taxon>
        <taxon>Gordonia</taxon>
    </lineage>
</organism>
<accession>R7YCS5</accession>
<dbReference type="AlphaFoldDB" id="R7YCS5"/>
<reference evidence="1 2" key="1">
    <citation type="journal article" date="2013" name="Genome Announc.">
        <title>Draft Genome Sequence of a Benzothiophene-Desulfurizing Bacterium, Gordona terrae Strain C-6.</title>
        <authorList>
            <person name="Wang W."/>
            <person name="Ma T."/>
            <person name="Ren Y."/>
            <person name="Li G."/>
        </authorList>
    </citation>
    <scope>NUCLEOTIDE SEQUENCE [LARGE SCALE GENOMIC DNA]</scope>
    <source>
        <strain evidence="1 2">C-6</strain>
    </source>
</reference>
<evidence type="ECO:0000313" key="2">
    <source>
        <dbReference type="Proteomes" id="UP000013569"/>
    </source>
</evidence>
<dbReference type="EMBL" id="AQPW01000004">
    <property type="protein sequence ID" value="EON33777.1"/>
    <property type="molecule type" value="Genomic_DNA"/>
</dbReference>
<name>R7YCS5_9ACTN</name>
<dbReference type="Proteomes" id="UP000013569">
    <property type="component" value="Unassembled WGS sequence"/>
</dbReference>
<gene>
    <name evidence="1" type="ORF">GTC6_05402</name>
</gene>
<comment type="caution">
    <text evidence="1">The sequence shown here is derived from an EMBL/GenBank/DDBJ whole genome shotgun (WGS) entry which is preliminary data.</text>
</comment>
<protein>
    <submittedName>
        <fullName evidence="1">Uncharacterized protein</fullName>
    </submittedName>
</protein>
<sequence length="177" mass="19641">MVVLSVLAAVVVLALLIMSAVVVLDDESSDAQKSAAPVGANIPDRGCKLTTSDIPKETLHSDYVAIASEVVQKSNKASEIPTLNWNVFCDQYSTKSRSIGGYQNQREFENFQRSISDGTTYNIYHFVGVTEHSRDGDTAVLEVQTVVQYGPTVNYDNKIDQRYTFVIERGSWRILWG</sequence>